<evidence type="ECO:0000313" key="8">
    <source>
        <dbReference type="EMBL" id="EAU35626.1"/>
    </source>
</evidence>
<feature type="transmembrane region" description="Helical" evidence="6">
    <location>
        <begin position="50"/>
        <end position="71"/>
    </location>
</feature>
<name>Q0CR60_ASPTN</name>
<feature type="transmembrane region" description="Helical" evidence="6">
    <location>
        <begin position="127"/>
        <end position="148"/>
    </location>
</feature>
<dbReference type="GeneID" id="4318633"/>
<evidence type="ECO:0000256" key="5">
    <source>
        <dbReference type="ARBA" id="ARBA00038359"/>
    </source>
</evidence>
<evidence type="ECO:0000256" key="2">
    <source>
        <dbReference type="ARBA" id="ARBA00022692"/>
    </source>
</evidence>
<evidence type="ECO:0000256" key="6">
    <source>
        <dbReference type="SAM" id="Phobius"/>
    </source>
</evidence>
<feature type="transmembrane region" description="Helical" evidence="6">
    <location>
        <begin position="212"/>
        <end position="230"/>
    </location>
</feature>
<dbReference type="STRING" id="341663.Q0CR60"/>
<dbReference type="InterPro" id="IPR052337">
    <property type="entry name" value="SAT4-like"/>
</dbReference>
<accession>Q0CR60</accession>
<dbReference type="VEuPathDB" id="FungiDB:ATEG_03824"/>
<protein>
    <recommendedName>
        <fullName evidence="7">Rhodopsin domain-containing protein</fullName>
    </recommendedName>
</protein>
<sequence>MDSYPPGYAEESKGPRILAAFWVLTSIALVVVIARLFIRLRVLRNPGPDDWLIAVSMLVGLAYTCLTTVNVSLGYGKHSAVIADRLETVLLINYVGFLLGILAFSLPKLAVAALLTRLLNPTLVHRIILWGLTATVAVVSCICILVLFTMCDPPRALWQTSLMAQGATCRDTWILINYAIFTGAVSAFADLVLAVYPTLVLMKLHMSLRKRLALCTALSLGAVAGAMAIVKCFQLPNLADLADSTYATADLVIWTSVESNVVILASCIPTLQPLIELALGKRTLKSTSKYPYQSSERRHESSYWSKKSAPAKNADLQITNVESQECILGSAKNQAVEGHQLGHIRRTDNVVVEYETTSQTGNIHEERSPW</sequence>
<reference evidence="9" key="1">
    <citation type="submission" date="2005-09" db="EMBL/GenBank/DDBJ databases">
        <title>Annotation of the Aspergillus terreus NIH2624 genome.</title>
        <authorList>
            <person name="Birren B.W."/>
            <person name="Lander E.S."/>
            <person name="Galagan J.E."/>
            <person name="Nusbaum C."/>
            <person name="Devon K."/>
            <person name="Henn M."/>
            <person name="Ma L.-J."/>
            <person name="Jaffe D.B."/>
            <person name="Butler J."/>
            <person name="Alvarez P."/>
            <person name="Gnerre S."/>
            <person name="Grabherr M."/>
            <person name="Kleber M."/>
            <person name="Mauceli E.W."/>
            <person name="Brockman W."/>
            <person name="Rounsley S."/>
            <person name="Young S.K."/>
            <person name="LaButti K."/>
            <person name="Pushparaj V."/>
            <person name="DeCaprio D."/>
            <person name="Crawford M."/>
            <person name="Koehrsen M."/>
            <person name="Engels R."/>
            <person name="Montgomery P."/>
            <person name="Pearson M."/>
            <person name="Howarth C."/>
            <person name="Larson L."/>
            <person name="Luoma S."/>
            <person name="White J."/>
            <person name="Alvarado L."/>
            <person name="Kodira C.D."/>
            <person name="Zeng Q."/>
            <person name="Oleary S."/>
            <person name="Yandava C."/>
            <person name="Denning D.W."/>
            <person name="Nierman W.C."/>
            <person name="Milne T."/>
            <person name="Madden K."/>
        </authorList>
    </citation>
    <scope>NUCLEOTIDE SEQUENCE [LARGE SCALE GENOMIC DNA]</scope>
    <source>
        <strain evidence="9">NIH 2624 / FGSC A1156</strain>
    </source>
</reference>
<dbReference type="Proteomes" id="UP000007963">
    <property type="component" value="Unassembled WGS sequence"/>
</dbReference>
<dbReference type="PANTHER" id="PTHR33048:SF155">
    <property type="entry name" value="INTEGRAL MEMBRANE PROTEIN"/>
    <property type="match status" value="1"/>
</dbReference>
<evidence type="ECO:0000259" key="7">
    <source>
        <dbReference type="Pfam" id="PF20684"/>
    </source>
</evidence>
<dbReference type="OrthoDB" id="5331848at2759"/>
<evidence type="ECO:0000256" key="1">
    <source>
        <dbReference type="ARBA" id="ARBA00004141"/>
    </source>
</evidence>
<evidence type="ECO:0000313" key="9">
    <source>
        <dbReference type="Proteomes" id="UP000007963"/>
    </source>
</evidence>
<comment type="similarity">
    <text evidence="5">Belongs to the SAT4 family.</text>
</comment>
<dbReference type="eggNOG" id="ENOG502SHVM">
    <property type="taxonomic scope" value="Eukaryota"/>
</dbReference>
<feature type="transmembrane region" description="Helical" evidence="6">
    <location>
        <begin position="178"/>
        <end position="200"/>
    </location>
</feature>
<keyword evidence="3 6" id="KW-1133">Transmembrane helix</keyword>
<evidence type="ECO:0000256" key="4">
    <source>
        <dbReference type="ARBA" id="ARBA00023136"/>
    </source>
</evidence>
<dbReference type="OMA" id="FHRIWLW"/>
<feature type="domain" description="Rhodopsin" evidence="7">
    <location>
        <begin position="34"/>
        <end position="276"/>
    </location>
</feature>
<dbReference type="Pfam" id="PF20684">
    <property type="entry name" value="Fung_rhodopsin"/>
    <property type="match status" value="1"/>
</dbReference>
<keyword evidence="2 6" id="KW-0812">Transmembrane</keyword>
<organism evidence="8 9">
    <name type="scientific">Aspergillus terreus (strain NIH 2624 / FGSC A1156)</name>
    <dbReference type="NCBI Taxonomy" id="341663"/>
    <lineage>
        <taxon>Eukaryota</taxon>
        <taxon>Fungi</taxon>
        <taxon>Dikarya</taxon>
        <taxon>Ascomycota</taxon>
        <taxon>Pezizomycotina</taxon>
        <taxon>Eurotiomycetes</taxon>
        <taxon>Eurotiomycetidae</taxon>
        <taxon>Eurotiales</taxon>
        <taxon>Aspergillaceae</taxon>
        <taxon>Aspergillus</taxon>
        <taxon>Aspergillus subgen. Circumdati</taxon>
    </lineage>
</organism>
<feature type="transmembrane region" description="Helical" evidence="6">
    <location>
        <begin position="91"/>
        <end position="115"/>
    </location>
</feature>
<proteinExistence type="inferred from homology"/>
<comment type="subcellular location">
    <subcellularLocation>
        <location evidence="1">Membrane</location>
        <topology evidence="1">Multi-pass membrane protein</topology>
    </subcellularLocation>
</comment>
<dbReference type="AlphaFoldDB" id="Q0CR60"/>
<feature type="transmembrane region" description="Helical" evidence="6">
    <location>
        <begin position="20"/>
        <end position="38"/>
    </location>
</feature>
<gene>
    <name evidence="8" type="ORF">ATEG_03824</name>
</gene>
<evidence type="ECO:0000256" key="3">
    <source>
        <dbReference type="ARBA" id="ARBA00022989"/>
    </source>
</evidence>
<dbReference type="RefSeq" id="XP_001213002.1">
    <property type="nucleotide sequence ID" value="XM_001213002.1"/>
</dbReference>
<dbReference type="HOGENOM" id="CLU_028200_3_7_1"/>
<dbReference type="EMBL" id="CH476598">
    <property type="protein sequence ID" value="EAU35626.1"/>
    <property type="molecule type" value="Genomic_DNA"/>
</dbReference>
<dbReference type="InterPro" id="IPR049326">
    <property type="entry name" value="Rhodopsin_dom_fungi"/>
</dbReference>
<dbReference type="GO" id="GO:0016020">
    <property type="term" value="C:membrane"/>
    <property type="evidence" value="ECO:0007669"/>
    <property type="project" value="UniProtKB-SubCell"/>
</dbReference>
<keyword evidence="4 6" id="KW-0472">Membrane</keyword>
<dbReference type="PANTHER" id="PTHR33048">
    <property type="entry name" value="PTH11-LIKE INTEGRAL MEMBRANE PROTEIN (AFU_ORTHOLOGUE AFUA_5G11245)"/>
    <property type="match status" value="1"/>
</dbReference>